<dbReference type="EMBL" id="DF842094">
    <property type="protein sequence ID" value="GAT46016.1"/>
    <property type="molecule type" value="Genomic_DNA"/>
</dbReference>
<dbReference type="Proteomes" id="UP000815677">
    <property type="component" value="Unassembled WGS sequence"/>
</dbReference>
<accession>A0ABQ0L847</accession>
<gene>
    <name evidence="1" type="ORF">MCHLO_03563</name>
</gene>
<organism evidence="1 2">
    <name type="scientific">Mycena chlorophos</name>
    <name type="common">Agaric fungus</name>
    <name type="synonym">Agaricus chlorophos</name>
    <dbReference type="NCBI Taxonomy" id="658473"/>
    <lineage>
        <taxon>Eukaryota</taxon>
        <taxon>Fungi</taxon>
        <taxon>Dikarya</taxon>
        <taxon>Basidiomycota</taxon>
        <taxon>Agaricomycotina</taxon>
        <taxon>Agaricomycetes</taxon>
        <taxon>Agaricomycetidae</taxon>
        <taxon>Agaricales</taxon>
        <taxon>Marasmiineae</taxon>
        <taxon>Mycenaceae</taxon>
        <taxon>Mycena</taxon>
    </lineage>
</organism>
<protein>
    <submittedName>
        <fullName evidence="1">Uncharacterized protein</fullName>
    </submittedName>
</protein>
<reference evidence="1" key="1">
    <citation type="submission" date="2014-09" db="EMBL/GenBank/DDBJ databases">
        <title>Genome sequence of the luminous mushroom Mycena chlorophos for searching fungal bioluminescence genes.</title>
        <authorList>
            <person name="Tanaka Y."/>
            <person name="Kasuga D."/>
            <person name="Oba Y."/>
            <person name="Hase S."/>
            <person name="Sato K."/>
            <person name="Oba Y."/>
            <person name="Sakakibara Y."/>
        </authorList>
    </citation>
    <scope>NUCLEOTIDE SEQUENCE</scope>
</reference>
<proteinExistence type="predicted"/>
<keyword evidence="2" id="KW-1185">Reference proteome</keyword>
<name>A0ABQ0L847_MYCCL</name>
<evidence type="ECO:0000313" key="1">
    <source>
        <dbReference type="EMBL" id="GAT46016.1"/>
    </source>
</evidence>
<sequence>MMPGAAAMNEYAEEGEANFKSHDAFEASEQYFRSAYKLTGGFTLEVERDFFRYWLHFPFDVSNGDPDNGYPPDELQEIINGCLARGDHVWRSAWVQRLAAIRSRRKAEDTAGDELRVLLETWGKMYGQQGKYPLHNKDGEMLKTGMVFTMHLFSVARRIRYLTRIDRPEVYMASSFLNA</sequence>
<evidence type="ECO:0000313" key="2">
    <source>
        <dbReference type="Proteomes" id="UP000815677"/>
    </source>
</evidence>